<gene>
    <name evidence="7" type="ORF">XAT740_LOCUS4906</name>
</gene>
<dbReference type="SMART" id="SM00184">
    <property type="entry name" value="RING"/>
    <property type="match status" value="3"/>
</dbReference>
<keyword evidence="8" id="KW-1185">Reference proteome</keyword>
<dbReference type="InterPro" id="IPR001841">
    <property type="entry name" value="Znf_RING"/>
</dbReference>
<keyword evidence="2" id="KW-0862">Zinc</keyword>
<dbReference type="GO" id="GO:0005737">
    <property type="term" value="C:cytoplasm"/>
    <property type="evidence" value="ECO:0007669"/>
    <property type="project" value="TreeGrafter"/>
</dbReference>
<feature type="repeat" description="ANK" evidence="3">
    <location>
        <begin position="307"/>
        <end position="339"/>
    </location>
</feature>
<accession>A0A813VA76</accession>
<evidence type="ECO:0000256" key="4">
    <source>
        <dbReference type="PROSITE-ProRule" id="PRU00175"/>
    </source>
</evidence>
<sequence length="757" mass="87068">MIQLRLLSLFVLFQYSFANQCIYLIIKSDNTTDRCLNSNCSQFLDIKSLIVQPKICKTDQLSFAFSSYKTFVTFRHGLGWRLGDLFHSEFNSHVNRQLILYLNEINEDDQPFDYKELIHLGIYLDFYIIFVKNYSEWIMSKLKFRCLKFSGFDKYPCTSQILSPLRWISHQQSRFSTTEMISTTENIRKEIKSSTNFILFKMFPRISNIHEEFVKSAANNDLRQIKDLLKYRNVNINGIFAGHTALQAAAQNGNLEIVHFLIENRANLEIEDKDGDRAIHHAAFGNEAKILDLLIKSGADINARNKRRQTALHIGVCKNHIDVCKVLLLNGSHLGIQDFQGDTPLHDTISKKHDELTKLLLDSNADVTIRNNEDFNSIHYSVLCGNLTALELILSKIESRQWILNEKKNDGFTCLHLAALNGHFLIVDLLLNKGNVSIDEQNLHLQTALHLAVTRQDLQIVNLICKKNANVNLIDKDGDTCLHEALRHHTLTQLKQLQEEAQNRKMKNIFSNLTNYDKRPSVEISCLLIMSGADLTIKNKKNQTPFDLCSDSHLCRMLTQKNIEYQKKEKRNENFLECLICSDHSRDTIFYPCLHIVTCHSCANRMKKCLLCKEKIQTKTKIEQCKICSKRKASVAYKPCGHFIACENCVDLKKQCLICRQTIDLIVPFKQLCVEKNDIASTKSEVMTGLSNDTMTLASLKQQLEEIREQVHCPICMDRLKDMIFLCGHGVCQNCGNRVKECPICRKQIEKSIILYT</sequence>
<feature type="repeat" description="ANK" evidence="3">
    <location>
        <begin position="444"/>
        <end position="476"/>
    </location>
</feature>
<reference evidence="7" key="1">
    <citation type="submission" date="2021-02" db="EMBL/GenBank/DDBJ databases">
        <authorList>
            <person name="Nowell W R."/>
        </authorList>
    </citation>
    <scope>NUCLEOTIDE SEQUENCE</scope>
</reference>
<evidence type="ECO:0000313" key="7">
    <source>
        <dbReference type="EMBL" id="CAF0839797.1"/>
    </source>
</evidence>
<dbReference type="PANTHER" id="PTHR24202">
    <property type="entry name" value="E3 UBIQUITIN-PROTEIN LIGASE MIB2"/>
    <property type="match status" value="1"/>
</dbReference>
<keyword evidence="1 4" id="KW-0479">Metal-binding</keyword>
<feature type="signal peptide" evidence="5">
    <location>
        <begin position="1"/>
        <end position="18"/>
    </location>
</feature>
<dbReference type="InterPro" id="IPR002110">
    <property type="entry name" value="Ankyrin_rpt"/>
</dbReference>
<dbReference type="GO" id="GO:0006897">
    <property type="term" value="P:endocytosis"/>
    <property type="evidence" value="ECO:0007669"/>
    <property type="project" value="TreeGrafter"/>
</dbReference>
<dbReference type="EMBL" id="CAJNOR010000207">
    <property type="protein sequence ID" value="CAF0839797.1"/>
    <property type="molecule type" value="Genomic_DNA"/>
</dbReference>
<proteinExistence type="predicted"/>
<dbReference type="PROSITE" id="PS50297">
    <property type="entry name" value="ANK_REP_REGION"/>
    <property type="match status" value="5"/>
</dbReference>
<evidence type="ECO:0000259" key="6">
    <source>
        <dbReference type="PROSITE" id="PS50089"/>
    </source>
</evidence>
<feature type="chain" id="PRO_5032593622" description="RING-type domain-containing protein" evidence="5">
    <location>
        <begin position="19"/>
        <end position="757"/>
    </location>
</feature>
<feature type="domain" description="RING-type" evidence="6">
    <location>
        <begin position="625"/>
        <end position="660"/>
    </location>
</feature>
<feature type="repeat" description="ANK" evidence="3">
    <location>
        <begin position="340"/>
        <end position="372"/>
    </location>
</feature>
<dbReference type="AlphaFoldDB" id="A0A813VA76"/>
<dbReference type="SUPFAM" id="SSF48403">
    <property type="entry name" value="Ankyrin repeat"/>
    <property type="match status" value="1"/>
</dbReference>
<dbReference type="CDD" id="cd16727">
    <property type="entry name" value="RING-HC_MIB1_rpt3"/>
    <property type="match status" value="1"/>
</dbReference>
<dbReference type="PROSITE" id="PS50089">
    <property type="entry name" value="ZF_RING_2"/>
    <property type="match status" value="3"/>
</dbReference>
<dbReference type="PRINTS" id="PR01415">
    <property type="entry name" value="ANKYRIN"/>
</dbReference>
<feature type="domain" description="RING-type" evidence="6">
    <location>
        <begin position="713"/>
        <end position="746"/>
    </location>
</feature>
<evidence type="ECO:0000313" key="8">
    <source>
        <dbReference type="Proteomes" id="UP000663828"/>
    </source>
</evidence>
<evidence type="ECO:0000256" key="5">
    <source>
        <dbReference type="SAM" id="SignalP"/>
    </source>
</evidence>
<protein>
    <recommendedName>
        <fullName evidence="6">RING-type domain-containing protein</fullName>
    </recommendedName>
</protein>
<dbReference type="SUPFAM" id="SSF57850">
    <property type="entry name" value="RING/U-box"/>
    <property type="match status" value="1"/>
</dbReference>
<dbReference type="Proteomes" id="UP000663828">
    <property type="component" value="Unassembled WGS sequence"/>
</dbReference>
<evidence type="ECO:0000256" key="1">
    <source>
        <dbReference type="ARBA" id="ARBA00022771"/>
    </source>
</evidence>
<comment type="caution">
    <text evidence="7">The sequence shown here is derived from an EMBL/GenBank/DDBJ whole genome shotgun (WGS) entry which is preliminary data.</text>
</comment>
<dbReference type="InterPro" id="IPR036770">
    <property type="entry name" value="Ankyrin_rpt-contain_sf"/>
</dbReference>
<dbReference type="Gene3D" id="1.25.40.20">
    <property type="entry name" value="Ankyrin repeat-containing domain"/>
    <property type="match status" value="3"/>
</dbReference>
<keyword evidence="3" id="KW-0040">ANK repeat</keyword>
<dbReference type="PANTHER" id="PTHR24202:SF53">
    <property type="entry name" value="E3 UBIQUITIN-PROTEIN LIGASE MIB1"/>
    <property type="match status" value="1"/>
</dbReference>
<keyword evidence="5" id="KW-0732">Signal</keyword>
<evidence type="ECO:0000256" key="3">
    <source>
        <dbReference type="PROSITE-ProRule" id="PRU00023"/>
    </source>
</evidence>
<dbReference type="Pfam" id="PF12796">
    <property type="entry name" value="Ank_2"/>
    <property type="match status" value="2"/>
</dbReference>
<dbReference type="Gene3D" id="3.30.40.10">
    <property type="entry name" value="Zinc/RING finger domain, C3HC4 (zinc finger)"/>
    <property type="match status" value="3"/>
</dbReference>
<dbReference type="Pfam" id="PF13920">
    <property type="entry name" value="zf-C3HC4_3"/>
    <property type="match status" value="3"/>
</dbReference>
<evidence type="ECO:0000256" key="2">
    <source>
        <dbReference type="ARBA" id="ARBA00022833"/>
    </source>
</evidence>
<dbReference type="GO" id="GO:0007219">
    <property type="term" value="P:Notch signaling pathway"/>
    <property type="evidence" value="ECO:0007669"/>
    <property type="project" value="TreeGrafter"/>
</dbReference>
<feature type="repeat" description="ANK" evidence="3">
    <location>
        <begin position="241"/>
        <end position="273"/>
    </location>
</feature>
<keyword evidence="1 4" id="KW-0863">Zinc-finger</keyword>
<dbReference type="SMART" id="SM00248">
    <property type="entry name" value="ANK"/>
    <property type="match status" value="8"/>
</dbReference>
<feature type="repeat" description="ANK" evidence="3">
    <location>
        <begin position="410"/>
        <end position="434"/>
    </location>
</feature>
<feature type="repeat" description="ANK" evidence="3">
    <location>
        <begin position="274"/>
        <end position="306"/>
    </location>
</feature>
<feature type="domain" description="RING-type" evidence="6">
    <location>
        <begin position="578"/>
        <end position="613"/>
    </location>
</feature>
<organism evidence="7 8">
    <name type="scientific">Adineta ricciae</name>
    <name type="common">Rotifer</name>
    <dbReference type="NCBI Taxonomy" id="249248"/>
    <lineage>
        <taxon>Eukaryota</taxon>
        <taxon>Metazoa</taxon>
        <taxon>Spiralia</taxon>
        <taxon>Gnathifera</taxon>
        <taxon>Rotifera</taxon>
        <taxon>Eurotatoria</taxon>
        <taxon>Bdelloidea</taxon>
        <taxon>Adinetida</taxon>
        <taxon>Adinetidae</taxon>
        <taxon>Adineta</taxon>
    </lineage>
</organism>
<name>A0A813VA76_ADIRI</name>
<dbReference type="GO" id="GO:0008270">
    <property type="term" value="F:zinc ion binding"/>
    <property type="evidence" value="ECO:0007669"/>
    <property type="project" value="UniProtKB-KW"/>
</dbReference>
<dbReference type="GO" id="GO:0016567">
    <property type="term" value="P:protein ubiquitination"/>
    <property type="evidence" value="ECO:0007669"/>
    <property type="project" value="TreeGrafter"/>
</dbReference>
<dbReference type="InterPro" id="IPR013083">
    <property type="entry name" value="Znf_RING/FYVE/PHD"/>
</dbReference>
<dbReference type="PROSITE" id="PS50088">
    <property type="entry name" value="ANK_REPEAT"/>
    <property type="match status" value="6"/>
</dbReference>
<dbReference type="Pfam" id="PF13857">
    <property type="entry name" value="Ank_5"/>
    <property type="match status" value="1"/>
</dbReference>